<feature type="transmembrane region" description="Helical" evidence="1">
    <location>
        <begin position="122"/>
        <end position="144"/>
    </location>
</feature>
<gene>
    <name evidence="2" type="ORF">L596_023049</name>
</gene>
<feature type="transmembrane region" description="Helical" evidence="1">
    <location>
        <begin position="207"/>
        <end position="233"/>
    </location>
</feature>
<evidence type="ECO:0008006" key="4">
    <source>
        <dbReference type="Google" id="ProtNLM"/>
    </source>
</evidence>
<keyword evidence="1" id="KW-1133">Transmembrane helix</keyword>
<evidence type="ECO:0000256" key="1">
    <source>
        <dbReference type="SAM" id="Phobius"/>
    </source>
</evidence>
<feature type="transmembrane region" description="Helical" evidence="1">
    <location>
        <begin position="89"/>
        <end position="110"/>
    </location>
</feature>
<dbReference type="EMBL" id="AZBU02000008">
    <property type="protein sequence ID" value="TKR66811.1"/>
    <property type="molecule type" value="Genomic_DNA"/>
</dbReference>
<accession>A0A4U5MCF8</accession>
<evidence type="ECO:0000313" key="3">
    <source>
        <dbReference type="Proteomes" id="UP000298663"/>
    </source>
</evidence>
<dbReference type="PANTHER" id="PTHR23360">
    <property type="entry name" value="G-PROTEIN COUPLED RECEPTORS FAMILY 1 PROFILE DOMAIN-CONTAINING PROTEIN-RELATED"/>
    <property type="match status" value="1"/>
</dbReference>
<feature type="transmembrane region" description="Helical" evidence="1">
    <location>
        <begin position="253"/>
        <end position="275"/>
    </location>
</feature>
<keyword evidence="1" id="KW-0812">Transmembrane</keyword>
<dbReference type="SUPFAM" id="SSF81321">
    <property type="entry name" value="Family A G protein-coupled receptor-like"/>
    <property type="match status" value="1"/>
</dbReference>
<reference evidence="2 3" key="1">
    <citation type="journal article" date="2015" name="Genome Biol.">
        <title>Comparative genomics of Steinernema reveals deeply conserved gene regulatory networks.</title>
        <authorList>
            <person name="Dillman A.R."/>
            <person name="Macchietto M."/>
            <person name="Porter C.F."/>
            <person name="Rogers A."/>
            <person name="Williams B."/>
            <person name="Antoshechkin I."/>
            <person name="Lee M.M."/>
            <person name="Goodwin Z."/>
            <person name="Lu X."/>
            <person name="Lewis E.E."/>
            <person name="Goodrich-Blair H."/>
            <person name="Stock S.P."/>
            <person name="Adams B.J."/>
            <person name="Sternberg P.W."/>
            <person name="Mortazavi A."/>
        </authorList>
    </citation>
    <scope>NUCLEOTIDE SEQUENCE [LARGE SCALE GENOMIC DNA]</scope>
    <source>
        <strain evidence="2 3">ALL</strain>
    </source>
</reference>
<feature type="transmembrane region" description="Helical" evidence="1">
    <location>
        <begin position="165"/>
        <end position="187"/>
    </location>
</feature>
<dbReference type="Gene3D" id="1.20.1070.10">
    <property type="entry name" value="Rhodopsin 7-helix transmembrane proteins"/>
    <property type="match status" value="1"/>
</dbReference>
<reference evidence="2 3" key="2">
    <citation type="journal article" date="2019" name="G3 (Bethesda)">
        <title>Hybrid Assembly of the Genome of the Entomopathogenic Nematode Steinernema carpocapsae Identifies the X-Chromosome.</title>
        <authorList>
            <person name="Serra L."/>
            <person name="Macchietto M."/>
            <person name="Macias-Munoz A."/>
            <person name="McGill C.J."/>
            <person name="Rodriguez I.M."/>
            <person name="Rodriguez B."/>
            <person name="Murad R."/>
            <person name="Mortazavi A."/>
        </authorList>
    </citation>
    <scope>NUCLEOTIDE SEQUENCE [LARGE SCALE GENOMIC DNA]</scope>
    <source>
        <strain evidence="2 3">ALL</strain>
    </source>
</reference>
<proteinExistence type="predicted"/>
<dbReference type="InterPro" id="IPR047130">
    <property type="entry name" value="7TM_GPCR_Srsx_nematod"/>
</dbReference>
<protein>
    <recommendedName>
        <fullName evidence="4">G-protein coupled receptors family 1 profile domain-containing protein</fullName>
    </recommendedName>
</protein>
<feature type="transmembrane region" description="Helical" evidence="1">
    <location>
        <begin position="46"/>
        <end position="68"/>
    </location>
</feature>
<keyword evidence="3" id="KW-1185">Reference proteome</keyword>
<keyword evidence="1" id="KW-0472">Membrane</keyword>
<dbReference type="PANTHER" id="PTHR23360:SF69">
    <property type="entry name" value="G-PROTEIN COUPLED RECEPTORS FAMILY 1 PROFILE DOMAIN-CONTAINING PROTEIN-RELATED"/>
    <property type="match status" value="1"/>
</dbReference>
<dbReference type="CDD" id="cd00637">
    <property type="entry name" value="7tm_classA_rhodopsin-like"/>
    <property type="match status" value="1"/>
</dbReference>
<feature type="transmembrane region" description="Helical" evidence="1">
    <location>
        <begin position="287"/>
        <end position="310"/>
    </location>
</feature>
<name>A0A4U5MCF8_STECR</name>
<sequence>MENDTTTTTPMPTETTEAVTVATNTLAVSNEFVFASATPTLFMCSLYMVLGVLAMFCSSLNITIFLTNNELRKKYMFYMALDVGEFINGLSYLLTSIGRGSGVLMGTFPLPISFHDCFFRRYWVHSLIIGTELPALITIVISIERILAVQKPKLYSRYVTPNTKIMSLVCVAMIQLVFLGLAGYSAYGNHELSNTRHCAIITSTSTFYSTFHFTFDVCAYVISFTSLMVIYVIHRRIKKNSQNSYGSKKNPQLGLFLSVTGSAIILVAMPGFVMVGIRWKFLAPSDIVVALTYATTGFLSVTNTVLNFIFREEYRNQLKYFLGLRKTGDNTTVFHVSKMSKANSQTVTLKTTNANVVKVMKVSRKIT</sequence>
<organism evidence="2 3">
    <name type="scientific">Steinernema carpocapsae</name>
    <name type="common">Entomopathogenic nematode</name>
    <dbReference type="NCBI Taxonomy" id="34508"/>
    <lineage>
        <taxon>Eukaryota</taxon>
        <taxon>Metazoa</taxon>
        <taxon>Ecdysozoa</taxon>
        <taxon>Nematoda</taxon>
        <taxon>Chromadorea</taxon>
        <taxon>Rhabditida</taxon>
        <taxon>Tylenchina</taxon>
        <taxon>Panagrolaimomorpha</taxon>
        <taxon>Strongyloidoidea</taxon>
        <taxon>Steinernematidae</taxon>
        <taxon>Steinernema</taxon>
    </lineage>
</organism>
<dbReference type="OrthoDB" id="5862640at2759"/>
<dbReference type="AlphaFoldDB" id="A0A4U5MCF8"/>
<dbReference type="Proteomes" id="UP000298663">
    <property type="component" value="Unassembled WGS sequence"/>
</dbReference>
<evidence type="ECO:0000313" key="2">
    <source>
        <dbReference type="EMBL" id="TKR66811.1"/>
    </source>
</evidence>
<comment type="caution">
    <text evidence="2">The sequence shown here is derived from an EMBL/GenBank/DDBJ whole genome shotgun (WGS) entry which is preliminary data.</text>
</comment>